<reference evidence="2" key="1">
    <citation type="submission" date="2020-05" db="EMBL/GenBank/DDBJ databases">
        <title>Phylogenomic resolution of chytrid fungi.</title>
        <authorList>
            <person name="Stajich J.E."/>
            <person name="Amses K."/>
            <person name="Simmons R."/>
            <person name="Seto K."/>
            <person name="Myers J."/>
            <person name="Bonds A."/>
            <person name="Quandt C.A."/>
            <person name="Barry K."/>
            <person name="Liu P."/>
            <person name="Grigoriev I."/>
            <person name="Longcore J.E."/>
            <person name="James T.Y."/>
        </authorList>
    </citation>
    <scope>NUCLEOTIDE SEQUENCE</scope>
    <source>
        <strain evidence="2">JEL0513</strain>
    </source>
</reference>
<evidence type="ECO:0000256" key="1">
    <source>
        <dbReference type="SAM" id="Phobius"/>
    </source>
</evidence>
<sequence>MQASVTGASQTQTAFSYNELTPAPPAGSTIIYMGAMGKAIQMLKRVSIMSLASAWAATPLFAYTAMTGIGSGSGGASTNAAIVVMTGGIVLSSLSTSVIQWACKPYVTAIASTSRATQSNTINPNEQQLAITRIGLFGTPYTVTIAASDLRPAKGRLFATWQTNAKTEELLEQKGRKNAKRDFFFVHADSVENDSEAGRLIDEVVKREADLVLAGVESIAEAAANNLAGSQLKEDWDQVVSRLRSQQSTKK</sequence>
<proteinExistence type="predicted"/>
<keyword evidence="3" id="KW-1185">Reference proteome</keyword>
<protein>
    <submittedName>
        <fullName evidence="2">Uncharacterized protein</fullName>
    </submittedName>
</protein>
<dbReference type="Proteomes" id="UP001211907">
    <property type="component" value="Unassembled WGS sequence"/>
</dbReference>
<gene>
    <name evidence="2" type="ORF">HK100_006189</name>
</gene>
<organism evidence="2 3">
    <name type="scientific">Physocladia obscura</name>
    <dbReference type="NCBI Taxonomy" id="109957"/>
    <lineage>
        <taxon>Eukaryota</taxon>
        <taxon>Fungi</taxon>
        <taxon>Fungi incertae sedis</taxon>
        <taxon>Chytridiomycota</taxon>
        <taxon>Chytridiomycota incertae sedis</taxon>
        <taxon>Chytridiomycetes</taxon>
        <taxon>Chytridiales</taxon>
        <taxon>Chytriomycetaceae</taxon>
        <taxon>Physocladia</taxon>
    </lineage>
</organism>
<feature type="transmembrane region" description="Helical" evidence="1">
    <location>
        <begin position="78"/>
        <end position="99"/>
    </location>
</feature>
<keyword evidence="1" id="KW-0812">Transmembrane</keyword>
<keyword evidence="1" id="KW-1133">Transmembrane helix</keyword>
<comment type="caution">
    <text evidence="2">The sequence shown here is derived from an EMBL/GenBank/DDBJ whole genome shotgun (WGS) entry which is preliminary data.</text>
</comment>
<dbReference type="EMBL" id="JADGJH010000288">
    <property type="protein sequence ID" value="KAJ3131601.1"/>
    <property type="molecule type" value="Genomic_DNA"/>
</dbReference>
<feature type="transmembrane region" description="Helical" evidence="1">
    <location>
        <begin position="46"/>
        <end position="66"/>
    </location>
</feature>
<dbReference type="AlphaFoldDB" id="A0AAD5XKF0"/>
<name>A0AAD5XKF0_9FUNG</name>
<keyword evidence="1" id="KW-0472">Membrane</keyword>
<accession>A0AAD5XKF0</accession>
<evidence type="ECO:0000313" key="3">
    <source>
        <dbReference type="Proteomes" id="UP001211907"/>
    </source>
</evidence>
<evidence type="ECO:0000313" key="2">
    <source>
        <dbReference type="EMBL" id="KAJ3131601.1"/>
    </source>
</evidence>